<dbReference type="Pfam" id="PF08822">
    <property type="entry name" value="DUF1804"/>
    <property type="match status" value="1"/>
</dbReference>
<dbReference type="EMBL" id="BK015584">
    <property type="protein sequence ID" value="DAE14492.1"/>
    <property type="molecule type" value="Genomic_DNA"/>
</dbReference>
<accession>A0A8S5Q7L1</accession>
<protein>
    <submittedName>
        <fullName evidence="1">Uncharacterized protein</fullName>
    </submittedName>
</protein>
<proteinExistence type="predicted"/>
<sequence length="189" mass="21659">MAFLKFNHSKYPLFGVLVKKFCVIVCVKKTDVKKMKDVIKELYIQGKTVDEICAALNIARQTFYYHKKADFKKGIDWDGLKLANLRSEDELENKEALFVNSLIENYEKFLKDAGELSPEHIENLHKFAKTYWSIKAPRQINPRDIAVSAAKKTLEAVAKLALSHKQTDVAQWLSENADLIISNVVKNDK</sequence>
<reference evidence="1" key="1">
    <citation type="journal article" date="2021" name="Proc. Natl. Acad. Sci. U.S.A.">
        <title>A Catalog of Tens of Thousands of Viruses from Human Metagenomes Reveals Hidden Associations with Chronic Diseases.</title>
        <authorList>
            <person name="Tisza M.J."/>
            <person name="Buck C.B."/>
        </authorList>
    </citation>
    <scope>NUCLEOTIDE SEQUENCE</scope>
    <source>
        <strain evidence="1">Ct0QB11</strain>
    </source>
</reference>
<dbReference type="Gene3D" id="1.10.10.60">
    <property type="entry name" value="Homeodomain-like"/>
    <property type="match status" value="1"/>
</dbReference>
<organism evidence="1">
    <name type="scientific">Myoviridae sp. ct0QB11</name>
    <dbReference type="NCBI Taxonomy" id="2825012"/>
    <lineage>
        <taxon>Viruses</taxon>
        <taxon>Duplodnaviria</taxon>
        <taxon>Heunggongvirae</taxon>
        <taxon>Uroviricota</taxon>
        <taxon>Caudoviricetes</taxon>
    </lineage>
</organism>
<name>A0A8S5Q7L1_9CAUD</name>
<evidence type="ECO:0000313" key="1">
    <source>
        <dbReference type="EMBL" id="DAE14492.1"/>
    </source>
</evidence>
<dbReference type="InterPro" id="IPR014926">
    <property type="entry name" value="Phage_D3112_Orf24"/>
</dbReference>